<protein>
    <submittedName>
        <fullName evidence="1">Uncharacterized protein</fullName>
    </submittedName>
</protein>
<name>A0ACB8TBZ6_9AGAM</name>
<reference evidence="1" key="1">
    <citation type="submission" date="2021-03" db="EMBL/GenBank/DDBJ databases">
        <authorList>
            <consortium name="DOE Joint Genome Institute"/>
            <person name="Ahrendt S."/>
            <person name="Looney B.P."/>
            <person name="Miyauchi S."/>
            <person name="Morin E."/>
            <person name="Drula E."/>
            <person name="Courty P.E."/>
            <person name="Chicoki N."/>
            <person name="Fauchery L."/>
            <person name="Kohler A."/>
            <person name="Kuo A."/>
            <person name="Labutti K."/>
            <person name="Pangilinan J."/>
            <person name="Lipzen A."/>
            <person name="Riley R."/>
            <person name="Andreopoulos W."/>
            <person name="He G."/>
            <person name="Johnson J."/>
            <person name="Barry K.W."/>
            <person name="Grigoriev I.V."/>
            <person name="Nagy L."/>
            <person name="Hibbett D."/>
            <person name="Henrissat B."/>
            <person name="Matheny P.B."/>
            <person name="Labbe J."/>
            <person name="Martin F."/>
        </authorList>
    </citation>
    <scope>NUCLEOTIDE SEQUENCE</scope>
    <source>
        <strain evidence="1">HHB10654</strain>
    </source>
</reference>
<dbReference type="Proteomes" id="UP000814140">
    <property type="component" value="Unassembled WGS sequence"/>
</dbReference>
<accession>A0ACB8TBZ6</accession>
<evidence type="ECO:0000313" key="1">
    <source>
        <dbReference type="EMBL" id="KAI0066093.1"/>
    </source>
</evidence>
<evidence type="ECO:0000313" key="2">
    <source>
        <dbReference type="Proteomes" id="UP000814140"/>
    </source>
</evidence>
<comment type="caution">
    <text evidence="1">The sequence shown here is derived from an EMBL/GenBank/DDBJ whole genome shotgun (WGS) entry which is preliminary data.</text>
</comment>
<reference evidence="1" key="2">
    <citation type="journal article" date="2022" name="New Phytol.">
        <title>Evolutionary transition to the ectomycorrhizal habit in the genomes of a hyperdiverse lineage of mushroom-forming fungi.</title>
        <authorList>
            <person name="Looney B."/>
            <person name="Miyauchi S."/>
            <person name="Morin E."/>
            <person name="Drula E."/>
            <person name="Courty P.E."/>
            <person name="Kohler A."/>
            <person name="Kuo A."/>
            <person name="LaButti K."/>
            <person name="Pangilinan J."/>
            <person name="Lipzen A."/>
            <person name="Riley R."/>
            <person name="Andreopoulos W."/>
            <person name="He G."/>
            <person name="Johnson J."/>
            <person name="Nolan M."/>
            <person name="Tritt A."/>
            <person name="Barry K.W."/>
            <person name="Grigoriev I.V."/>
            <person name="Nagy L.G."/>
            <person name="Hibbett D."/>
            <person name="Henrissat B."/>
            <person name="Matheny P.B."/>
            <person name="Labbe J."/>
            <person name="Martin F.M."/>
        </authorList>
    </citation>
    <scope>NUCLEOTIDE SEQUENCE</scope>
    <source>
        <strain evidence="1">HHB10654</strain>
    </source>
</reference>
<sequence length="538" mass="57889">MPTPRPSCLLNSSAAPSRSNVTPMKAFVHEVLRRSRTSCSVLQTALCYLEAVRHKVPDIVRQEKEGSGIRGEVDQSSRIIQADDPTAGERIDEDINFDDFIDASHLGNADNHGTEVPMPTIRETSLATPGVSSWQPQDPPPLVASIPKKQSSREPLPALPPLPSPLLCPRRTFLASLILASKFMQDKCYSNRAWAKLAGLPAREIGRCERALGEALEWRLWVGKVPAQRPHLQRSRSDGDILSSDGRDAFLSAPGSTPGAAMAPPPGNNIRRCSTLPASAFQQHPPASDNGSDTFFPPAPIHPAGPSIPFAATMQGPWMPLPPPSPIAVDGDVVGIPLAEYSPTPTLSVSPTTTDASDGPCEERTIQMNTFIEMASPAKGLPDVTYAYAVGMGSVGEEGIAGWGAAEWAIDHGISAGAAPALCCSKMVEARTNAYRVSSEFWPYPPIAASRRRHCPSGRLVRALPRQDEANWVACHLAGLRGFESDEIGSKEFGARCPWHIIHRKYEVPIMPGADVAAVSGQRFYGNGINKVQPANHR</sequence>
<keyword evidence="2" id="KW-1185">Reference proteome</keyword>
<gene>
    <name evidence="1" type="ORF">BV25DRAFT_1835799</name>
</gene>
<proteinExistence type="predicted"/>
<organism evidence="1 2">
    <name type="scientific">Artomyces pyxidatus</name>
    <dbReference type="NCBI Taxonomy" id="48021"/>
    <lineage>
        <taxon>Eukaryota</taxon>
        <taxon>Fungi</taxon>
        <taxon>Dikarya</taxon>
        <taxon>Basidiomycota</taxon>
        <taxon>Agaricomycotina</taxon>
        <taxon>Agaricomycetes</taxon>
        <taxon>Russulales</taxon>
        <taxon>Auriscalpiaceae</taxon>
        <taxon>Artomyces</taxon>
    </lineage>
</organism>
<dbReference type="EMBL" id="MU277193">
    <property type="protein sequence ID" value="KAI0066093.1"/>
    <property type="molecule type" value="Genomic_DNA"/>
</dbReference>